<dbReference type="SMART" id="SM00248">
    <property type="entry name" value="ANK"/>
    <property type="match status" value="4"/>
</dbReference>
<dbReference type="PROSITE" id="PS50297">
    <property type="entry name" value="ANK_REP_REGION"/>
    <property type="match status" value="4"/>
</dbReference>
<feature type="repeat" description="ANK" evidence="3">
    <location>
        <begin position="74"/>
        <end position="106"/>
    </location>
</feature>
<evidence type="ECO:0000313" key="6">
    <source>
        <dbReference type="Proteomes" id="UP000613740"/>
    </source>
</evidence>
<dbReference type="InterPro" id="IPR036770">
    <property type="entry name" value="Ankyrin_rpt-contain_sf"/>
</dbReference>
<sequence length="265" mass="27886">MAPSKPSHQEDELIKAVLANDETGVAALIGLNVSTSFTSDLGLSPVVIAAENGFAGCLKLLLNAGADPNKELLNGNYPLRAAIMSGDGECCRLLLEHGASLNHCSARGTPLMAAAAAGDCETLALLLDAGADIEAEAKDGLTALAAAVRENQKEAVRLLLRRGASPTRPNKDGMCPVDLAQDKVLPEVYSLLMQASITHAADEALRSSEVRQAAAREEVEATAAKAAEEAREQLQVSREQTELKIGAIRGESEELLKRLGISRKK</sequence>
<gene>
    <name evidence="5" type="ORF">HYH02_006703</name>
</gene>
<evidence type="ECO:0000256" key="4">
    <source>
        <dbReference type="SAM" id="Coils"/>
    </source>
</evidence>
<evidence type="ECO:0008006" key="7">
    <source>
        <dbReference type="Google" id="ProtNLM"/>
    </source>
</evidence>
<feature type="repeat" description="ANK" evidence="3">
    <location>
        <begin position="139"/>
        <end position="171"/>
    </location>
</feature>
<feature type="repeat" description="ANK" evidence="3">
    <location>
        <begin position="106"/>
        <end position="138"/>
    </location>
</feature>
<dbReference type="AlphaFoldDB" id="A0A836B5M8"/>
<evidence type="ECO:0000313" key="5">
    <source>
        <dbReference type="EMBL" id="KAG2448118.1"/>
    </source>
</evidence>
<dbReference type="FunFam" id="1.25.40.20:FF:001202">
    <property type="entry name" value="Predicted protein"/>
    <property type="match status" value="1"/>
</dbReference>
<feature type="coiled-coil region" evidence="4">
    <location>
        <begin position="216"/>
        <end position="244"/>
    </location>
</feature>
<dbReference type="GO" id="GO:0004842">
    <property type="term" value="F:ubiquitin-protein transferase activity"/>
    <property type="evidence" value="ECO:0007669"/>
    <property type="project" value="TreeGrafter"/>
</dbReference>
<dbReference type="PANTHER" id="PTHR24171">
    <property type="entry name" value="ANKYRIN REPEAT DOMAIN-CONTAINING PROTEIN 39-RELATED"/>
    <property type="match status" value="1"/>
</dbReference>
<keyword evidence="2 3" id="KW-0040">ANK repeat</keyword>
<name>A0A836B5M8_9CHLO</name>
<dbReference type="Pfam" id="PF12796">
    <property type="entry name" value="Ank_2"/>
    <property type="match status" value="1"/>
</dbReference>
<dbReference type="Pfam" id="PF00023">
    <property type="entry name" value="Ank"/>
    <property type="match status" value="1"/>
</dbReference>
<keyword evidence="1" id="KW-0677">Repeat</keyword>
<evidence type="ECO:0000256" key="1">
    <source>
        <dbReference type="ARBA" id="ARBA00022737"/>
    </source>
</evidence>
<protein>
    <recommendedName>
        <fullName evidence="7">Flagellar associated protein</fullName>
    </recommendedName>
</protein>
<keyword evidence="4" id="KW-0175">Coiled coil</keyword>
<keyword evidence="6" id="KW-1185">Reference proteome</keyword>
<dbReference type="GO" id="GO:0085020">
    <property type="term" value="P:protein K6-linked ubiquitination"/>
    <property type="evidence" value="ECO:0007669"/>
    <property type="project" value="TreeGrafter"/>
</dbReference>
<accession>A0A836B5M8</accession>
<comment type="caution">
    <text evidence="5">The sequence shown here is derived from an EMBL/GenBank/DDBJ whole genome shotgun (WGS) entry which is preliminary data.</text>
</comment>
<dbReference type="OrthoDB" id="531244at2759"/>
<feature type="repeat" description="ANK" evidence="3">
    <location>
        <begin position="41"/>
        <end position="69"/>
    </location>
</feature>
<reference evidence="5" key="1">
    <citation type="journal article" date="2020" name="bioRxiv">
        <title>Comparative genomics of Chlamydomonas.</title>
        <authorList>
            <person name="Craig R.J."/>
            <person name="Hasan A.R."/>
            <person name="Ness R.W."/>
            <person name="Keightley P.D."/>
        </authorList>
    </citation>
    <scope>NUCLEOTIDE SEQUENCE</scope>
    <source>
        <strain evidence="5">CCAP 11/173</strain>
    </source>
</reference>
<dbReference type="PANTHER" id="PTHR24171:SF8">
    <property type="entry name" value="BRCA1-ASSOCIATED RING DOMAIN PROTEIN 1"/>
    <property type="match status" value="1"/>
</dbReference>
<evidence type="ECO:0000256" key="2">
    <source>
        <dbReference type="ARBA" id="ARBA00023043"/>
    </source>
</evidence>
<dbReference type="Gene3D" id="1.25.40.20">
    <property type="entry name" value="Ankyrin repeat-containing domain"/>
    <property type="match status" value="2"/>
</dbReference>
<dbReference type="PROSITE" id="PS50088">
    <property type="entry name" value="ANK_REPEAT"/>
    <property type="match status" value="4"/>
</dbReference>
<dbReference type="Proteomes" id="UP000613740">
    <property type="component" value="Unassembled WGS sequence"/>
</dbReference>
<dbReference type="InterPro" id="IPR002110">
    <property type="entry name" value="Ankyrin_rpt"/>
</dbReference>
<dbReference type="SUPFAM" id="SSF48403">
    <property type="entry name" value="Ankyrin repeat"/>
    <property type="match status" value="1"/>
</dbReference>
<evidence type="ECO:0000256" key="3">
    <source>
        <dbReference type="PROSITE-ProRule" id="PRU00023"/>
    </source>
</evidence>
<organism evidence="5 6">
    <name type="scientific">Chlamydomonas schloesseri</name>
    <dbReference type="NCBI Taxonomy" id="2026947"/>
    <lineage>
        <taxon>Eukaryota</taxon>
        <taxon>Viridiplantae</taxon>
        <taxon>Chlorophyta</taxon>
        <taxon>core chlorophytes</taxon>
        <taxon>Chlorophyceae</taxon>
        <taxon>CS clade</taxon>
        <taxon>Chlamydomonadales</taxon>
        <taxon>Chlamydomonadaceae</taxon>
        <taxon>Chlamydomonas</taxon>
    </lineage>
</organism>
<dbReference type="EMBL" id="JAEHOD010000018">
    <property type="protein sequence ID" value="KAG2448118.1"/>
    <property type="molecule type" value="Genomic_DNA"/>
</dbReference>
<proteinExistence type="predicted"/>